<reference evidence="1 2" key="1">
    <citation type="journal article" date="2015" name="BMC Microbiol.">
        <title>Lactobacillus ruminis strains cluster according to their mammalian gut source.</title>
        <authorList>
            <person name="O' Donnell M.M."/>
            <person name="Harris H.M."/>
            <person name="Lynch D.B."/>
            <person name="Ross R.P."/>
            <person name="O'Toole P.W."/>
        </authorList>
    </citation>
    <scope>NUCLEOTIDE SEQUENCE [LARGE SCALE GENOMIC DNA]</scope>
    <source>
        <strain evidence="1 2">ATCC 27780</strain>
    </source>
</reference>
<name>A0A837IWG1_9LACO</name>
<dbReference type="Proteomes" id="UP000035618">
    <property type="component" value="Unassembled WGS sequence"/>
</dbReference>
<protein>
    <submittedName>
        <fullName evidence="1">Uncharacterized protein</fullName>
    </submittedName>
</protein>
<proteinExistence type="predicted"/>
<sequence length="46" mass="5257">MRLKNTAKETTFGLKHHLGGMEVPMELGMQIVENINIDLEKASFFH</sequence>
<organism evidence="1 2">
    <name type="scientific">Ligilactobacillus ruminis</name>
    <dbReference type="NCBI Taxonomy" id="1623"/>
    <lineage>
        <taxon>Bacteria</taxon>
        <taxon>Bacillati</taxon>
        <taxon>Bacillota</taxon>
        <taxon>Bacilli</taxon>
        <taxon>Lactobacillales</taxon>
        <taxon>Lactobacillaceae</taxon>
        <taxon>Ligilactobacillus</taxon>
    </lineage>
</organism>
<evidence type="ECO:0000313" key="1">
    <source>
        <dbReference type="EMBL" id="KLA47322.1"/>
    </source>
</evidence>
<comment type="caution">
    <text evidence="1">The sequence shown here is derived from an EMBL/GenBank/DDBJ whole genome shotgun (WGS) entry which is preliminary data.</text>
</comment>
<dbReference type="EMBL" id="JHAJ01000009">
    <property type="protein sequence ID" value="KLA47322.1"/>
    <property type="molecule type" value="Genomic_DNA"/>
</dbReference>
<evidence type="ECO:0000313" key="2">
    <source>
        <dbReference type="Proteomes" id="UP000035618"/>
    </source>
</evidence>
<accession>A0A837IWG1</accession>
<gene>
    <name evidence="1" type="ORF">LRB_617</name>
</gene>
<dbReference type="AlphaFoldDB" id="A0A837IWG1"/>